<feature type="compositionally biased region" description="Basic and acidic residues" evidence="4">
    <location>
        <begin position="333"/>
        <end position="351"/>
    </location>
</feature>
<keyword evidence="3" id="KW-0539">Nucleus</keyword>
<dbReference type="Proteomes" id="UP000827092">
    <property type="component" value="Unassembled WGS sequence"/>
</dbReference>
<feature type="region of interest" description="Disordered" evidence="4">
    <location>
        <begin position="899"/>
        <end position="954"/>
    </location>
</feature>
<dbReference type="InterPro" id="IPR014722">
    <property type="entry name" value="Rib_uL2_dom2"/>
</dbReference>
<dbReference type="CDD" id="cd17745">
    <property type="entry name" value="BRCT_p53bp1_rpt1"/>
    <property type="match status" value="1"/>
</dbReference>
<feature type="compositionally biased region" description="Basic and acidic residues" evidence="4">
    <location>
        <begin position="374"/>
        <end position="385"/>
    </location>
</feature>
<dbReference type="Pfam" id="PF18428">
    <property type="entry name" value="BRCT_3"/>
    <property type="match status" value="1"/>
</dbReference>
<dbReference type="InterPro" id="IPR015125">
    <property type="entry name" value="53-BP1_Tudor"/>
</dbReference>
<evidence type="ECO:0000256" key="3">
    <source>
        <dbReference type="ARBA" id="ARBA00023242"/>
    </source>
</evidence>
<feature type="compositionally biased region" description="Polar residues" evidence="4">
    <location>
        <begin position="710"/>
        <end position="719"/>
    </location>
</feature>
<reference evidence="6 7" key="1">
    <citation type="journal article" date="2022" name="Nat. Ecol. Evol.">
        <title>A masculinizing supergene underlies an exaggerated male reproductive morph in a spider.</title>
        <authorList>
            <person name="Hendrickx F."/>
            <person name="De Corte Z."/>
            <person name="Sonet G."/>
            <person name="Van Belleghem S.M."/>
            <person name="Kostlbacher S."/>
            <person name="Vangestel C."/>
        </authorList>
    </citation>
    <scope>NUCLEOTIDE SEQUENCE [LARGE SCALE GENOMIC DNA]</scope>
    <source>
        <strain evidence="6">W744_W776</strain>
    </source>
</reference>
<feature type="compositionally biased region" description="Low complexity" evidence="4">
    <location>
        <begin position="613"/>
        <end position="624"/>
    </location>
</feature>
<feature type="region of interest" description="Disordered" evidence="4">
    <location>
        <begin position="613"/>
        <end position="637"/>
    </location>
</feature>
<dbReference type="Gene3D" id="2.30.30.30">
    <property type="match status" value="1"/>
</dbReference>
<feature type="compositionally biased region" description="Basic and acidic residues" evidence="4">
    <location>
        <begin position="1"/>
        <end position="10"/>
    </location>
</feature>
<dbReference type="PROSITE" id="PS50172">
    <property type="entry name" value="BRCT"/>
    <property type="match status" value="2"/>
</dbReference>
<protein>
    <recommendedName>
        <fullName evidence="5">BRCT domain-containing protein</fullName>
    </recommendedName>
</protein>
<sequence>MDKENEEYFSREGLLSEITAEDIEGGNSQGFSPRNIPENEAPRILQMSQSFFVADTCEDDESMIIPPTQEFLIPSTPPPNETSTKEENSSSNIQDDTTISNLDETCMLEAAKPAEPEALDESDMTQDLPELDETQQLLPSKEPLTSSKVSEKDTQEEDEWDLRFSETQETQELIGSAKIRESREKEESAKLQSSEDKPKSDNIDVKSNEPTQPTPVSTDPPKPPEITITIETVESDDEIEPSQSCLAEYQGDTYSAFRDQLTQLSIEPPTSHSTPDTTFNNNKEVLETTEAPVVPSPITSPDGTAMKAEFRDSHSSASAVEEKASEVSVLENIEAKDSSSADTEPCKKEDQSTIILEPEPTEVRQPILVEDTQPEEKIDPPCVEDKADEKKVNIVADTIELMSSVDDSVCEIPKVEEKVEFKVPEVMEISQEDDAKDSKSGIAPSKQPEANGSGLSSDDGAEKQKKDLPSVPETLPPIMLPPLTNSTISRLSRKPAFQRGRKFGPAPVPFEKKEKSKITCIDTFNDAKSLEKIFSKFGIVLHQEGTEAMLNLRPFEELKVKETLEFTIKDHKVFLEQHLQIGSPNSISPMSSCSSSGLMADISSSLSAKSAASTSQLDSSTGSSQEHKTSTQNSTCTVARPNFSNIFEGKKEEEKVEALPIAEEKKAEEKALTGRKGRGRKAAAAKPKATPPAKRKRGRAATKSKAEEAPNTSEVTAVSTDAEVRPRKTRRKKGESPTASTLDAPSVSGETVANCLQGIIIPGMRVMARWKDGYYYPGEVVSQEMEGKWSIRFEDNDLKVIPQDHLIKVAILEKGTSVFAKSQDDYYDPGIICGHFREGSNVGYEVELDDGVTKRYPRNSVILSTDQANLITPSRPATTTAAPTINLDNILDSIDGRRAKRKSFQSPEPKPVKKSPRITKTSPKFDPNIASSSSATEPDSFPTRRPTRKRKAAKAGALDIDQVLTKVKKNPKLLKDYAFLLTNAERKKPLTLALNSSDCDNTEDDDIVPFDKDKLVEYIKSSSGMILESFDDVQKCKRKYIYLLANTYLRTMKYIKCIAAGIPCIKHHWVTDCCFKCIAAGIPCIKHHWVTDCCFKGEILNDNSYTLPSGKSLITGQVVEWHGKSNVLKGIKISLVSEPENPFVFNWAPVLLAAKADFVQKWNLPTTKSGACLVVDVLITNPQCPVYILESAKKRKIPIVSSEWIIQSLIAGEQLPYNSHPKFDYDYKE</sequence>
<comment type="subcellular location">
    <subcellularLocation>
        <location evidence="1">Nucleus</location>
    </subcellularLocation>
</comment>
<dbReference type="InterPro" id="IPR047252">
    <property type="entry name" value="TP53BP1-like"/>
</dbReference>
<dbReference type="AlphaFoldDB" id="A0AAV6U2M3"/>
<dbReference type="SUPFAM" id="SSF63748">
    <property type="entry name" value="Tudor/PWWP/MBT"/>
    <property type="match status" value="2"/>
</dbReference>
<name>A0AAV6U2M3_9ARAC</name>
<dbReference type="GO" id="GO:0005634">
    <property type="term" value="C:nucleus"/>
    <property type="evidence" value="ECO:0007669"/>
    <property type="project" value="UniProtKB-SubCell"/>
</dbReference>
<dbReference type="PANTHER" id="PTHR15321:SF3">
    <property type="entry name" value="TP53-BINDING PROTEIN 1"/>
    <property type="match status" value="1"/>
</dbReference>
<keyword evidence="2" id="KW-0227">DNA damage</keyword>
<feature type="compositionally biased region" description="Polar residues" evidence="4">
    <location>
        <begin position="93"/>
        <end position="103"/>
    </location>
</feature>
<feature type="region of interest" description="Disordered" evidence="4">
    <location>
        <begin position="1"/>
        <end position="40"/>
    </location>
</feature>
<dbReference type="InterPro" id="IPR047249">
    <property type="entry name" value="BRCT_p53bp1-like_rpt1"/>
</dbReference>
<dbReference type="GO" id="GO:0042393">
    <property type="term" value="F:histone binding"/>
    <property type="evidence" value="ECO:0007669"/>
    <property type="project" value="TreeGrafter"/>
</dbReference>
<dbReference type="InterPro" id="IPR047250">
    <property type="entry name" value="BRCT_p53bp1-like_rpt2"/>
</dbReference>
<dbReference type="SMART" id="SM00292">
    <property type="entry name" value="BRCT"/>
    <property type="match status" value="2"/>
</dbReference>
<dbReference type="CDD" id="cd17724">
    <property type="entry name" value="BRCT_p53bp1_rpt2"/>
    <property type="match status" value="1"/>
</dbReference>
<evidence type="ECO:0000256" key="2">
    <source>
        <dbReference type="ARBA" id="ARBA00022763"/>
    </source>
</evidence>
<accession>A0AAV6U2M3</accession>
<dbReference type="Gene3D" id="3.40.50.10190">
    <property type="entry name" value="BRCT domain"/>
    <property type="match status" value="3"/>
</dbReference>
<dbReference type="SUPFAM" id="SSF52113">
    <property type="entry name" value="BRCT domain"/>
    <property type="match status" value="3"/>
</dbReference>
<gene>
    <name evidence="6" type="ORF">JTE90_027218</name>
</gene>
<evidence type="ECO:0000259" key="5">
    <source>
        <dbReference type="PROSITE" id="PS50172"/>
    </source>
</evidence>
<dbReference type="EMBL" id="JAFNEN010000701">
    <property type="protein sequence ID" value="KAG8178349.1"/>
    <property type="molecule type" value="Genomic_DNA"/>
</dbReference>
<feature type="region of interest" description="Disordered" evidence="4">
    <location>
        <begin position="422"/>
        <end position="508"/>
    </location>
</feature>
<feature type="compositionally biased region" description="Polar residues" evidence="4">
    <location>
        <begin position="134"/>
        <end position="148"/>
    </location>
</feature>
<dbReference type="GO" id="GO:0045944">
    <property type="term" value="P:positive regulation of transcription by RNA polymerase II"/>
    <property type="evidence" value="ECO:0007669"/>
    <property type="project" value="TreeGrafter"/>
</dbReference>
<feature type="region of interest" description="Disordered" evidence="4">
    <location>
        <begin position="58"/>
        <end position="226"/>
    </location>
</feature>
<feature type="region of interest" description="Disordered" evidence="4">
    <location>
        <begin position="311"/>
        <end position="385"/>
    </location>
</feature>
<evidence type="ECO:0000313" key="6">
    <source>
        <dbReference type="EMBL" id="KAG8178349.1"/>
    </source>
</evidence>
<keyword evidence="7" id="KW-1185">Reference proteome</keyword>
<feature type="domain" description="BRCT" evidence="5">
    <location>
        <begin position="1189"/>
        <end position="1222"/>
    </location>
</feature>
<comment type="caution">
    <text evidence="6">The sequence shown here is derived from an EMBL/GenBank/DDBJ whole genome shotgun (WGS) entry which is preliminary data.</text>
</comment>
<feature type="domain" description="BRCT" evidence="5">
    <location>
        <begin position="969"/>
        <end position="1107"/>
    </location>
</feature>
<dbReference type="PANTHER" id="PTHR15321">
    <property type="entry name" value="TUMOR SUPPRESSOR P53-BINDING PROTEIN 1"/>
    <property type="match status" value="1"/>
</dbReference>
<feature type="compositionally biased region" description="Basic residues" evidence="4">
    <location>
        <begin position="693"/>
        <end position="702"/>
    </location>
</feature>
<dbReference type="CDD" id="cd20383">
    <property type="entry name" value="Tudor_53BP1"/>
    <property type="match status" value="1"/>
</dbReference>
<feature type="compositionally biased region" description="Acidic residues" evidence="4">
    <location>
        <begin position="117"/>
        <end position="133"/>
    </location>
</feature>
<proteinExistence type="predicted"/>
<dbReference type="Pfam" id="PF09038">
    <property type="entry name" value="53-BP1_Tudor"/>
    <property type="match status" value="1"/>
</dbReference>
<dbReference type="InterPro" id="IPR001357">
    <property type="entry name" value="BRCT_dom"/>
</dbReference>
<feature type="compositionally biased region" description="Basic and acidic residues" evidence="4">
    <location>
        <begin position="311"/>
        <end position="325"/>
    </location>
</feature>
<dbReference type="InterPro" id="IPR036420">
    <property type="entry name" value="BRCT_dom_sf"/>
</dbReference>
<dbReference type="Gene3D" id="2.30.30.140">
    <property type="match status" value="1"/>
</dbReference>
<evidence type="ECO:0000256" key="4">
    <source>
        <dbReference type="SAM" id="MobiDB-lite"/>
    </source>
</evidence>
<feature type="region of interest" description="Disordered" evidence="4">
    <location>
        <begin position="667"/>
        <end position="746"/>
    </location>
</feature>
<feature type="compositionally biased region" description="Basic residues" evidence="4">
    <location>
        <begin position="673"/>
        <end position="683"/>
    </location>
</feature>
<feature type="compositionally biased region" description="Polar residues" evidence="4">
    <location>
        <begin position="737"/>
        <end position="746"/>
    </location>
</feature>
<dbReference type="GO" id="GO:0000077">
    <property type="term" value="P:DNA damage checkpoint signaling"/>
    <property type="evidence" value="ECO:0007669"/>
    <property type="project" value="TreeGrafter"/>
</dbReference>
<evidence type="ECO:0000256" key="1">
    <source>
        <dbReference type="ARBA" id="ARBA00004123"/>
    </source>
</evidence>
<organism evidence="6 7">
    <name type="scientific">Oedothorax gibbosus</name>
    <dbReference type="NCBI Taxonomy" id="931172"/>
    <lineage>
        <taxon>Eukaryota</taxon>
        <taxon>Metazoa</taxon>
        <taxon>Ecdysozoa</taxon>
        <taxon>Arthropoda</taxon>
        <taxon>Chelicerata</taxon>
        <taxon>Arachnida</taxon>
        <taxon>Araneae</taxon>
        <taxon>Araneomorphae</taxon>
        <taxon>Entelegynae</taxon>
        <taxon>Araneoidea</taxon>
        <taxon>Linyphiidae</taxon>
        <taxon>Erigoninae</taxon>
        <taxon>Oedothorax</taxon>
    </lineage>
</organism>
<evidence type="ECO:0000313" key="7">
    <source>
        <dbReference type="Proteomes" id="UP000827092"/>
    </source>
</evidence>
<feature type="compositionally biased region" description="Basic and acidic residues" evidence="4">
    <location>
        <begin position="178"/>
        <end position="207"/>
    </location>
</feature>